<organism evidence="1">
    <name type="scientific">Arundo donax</name>
    <name type="common">Giant reed</name>
    <name type="synonym">Donax arundinaceus</name>
    <dbReference type="NCBI Taxonomy" id="35708"/>
    <lineage>
        <taxon>Eukaryota</taxon>
        <taxon>Viridiplantae</taxon>
        <taxon>Streptophyta</taxon>
        <taxon>Embryophyta</taxon>
        <taxon>Tracheophyta</taxon>
        <taxon>Spermatophyta</taxon>
        <taxon>Magnoliopsida</taxon>
        <taxon>Liliopsida</taxon>
        <taxon>Poales</taxon>
        <taxon>Poaceae</taxon>
        <taxon>PACMAD clade</taxon>
        <taxon>Arundinoideae</taxon>
        <taxon>Arundineae</taxon>
        <taxon>Arundo</taxon>
    </lineage>
</organism>
<evidence type="ECO:0000313" key="1">
    <source>
        <dbReference type="EMBL" id="JAD47577.1"/>
    </source>
</evidence>
<reference evidence="1" key="2">
    <citation type="journal article" date="2015" name="Data Brief">
        <title>Shoot transcriptome of the giant reed, Arundo donax.</title>
        <authorList>
            <person name="Barrero R.A."/>
            <person name="Guerrero F.D."/>
            <person name="Moolhuijzen P."/>
            <person name="Goolsby J.A."/>
            <person name="Tidwell J."/>
            <person name="Bellgard S.E."/>
            <person name="Bellgard M.I."/>
        </authorList>
    </citation>
    <scope>NUCLEOTIDE SEQUENCE</scope>
    <source>
        <tissue evidence="1">Shoot tissue taken approximately 20 cm above the soil surface</tissue>
    </source>
</reference>
<accession>A0A0A9AKH7</accession>
<dbReference type="AlphaFoldDB" id="A0A0A9AKH7"/>
<protein>
    <submittedName>
        <fullName evidence="1">Uncharacterized protein</fullName>
    </submittedName>
</protein>
<proteinExistence type="predicted"/>
<reference evidence="1" key="1">
    <citation type="submission" date="2014-09" db="EMBL/GenBank/DDBJ databases">
        <authorList>
            <person name="Magalhaes I.L.F."/>
            <person name="Oliveira U."/>
            <person name="Santos F.R."/>
            <person name="Vidigal T.H.D.A."/>
            <person name="Brescovit A.D."/>
            <person name="Santos A.J."/>
        </authorList>
    </citation>
    <scope>NUCLEOTIDE SEQUENCE</scope>
    <source>
        <tissue evidence="1">Shoot tissue taken approximately 20 cm above the soil surface</tissue>
    </source>
</reference>
<sequence>MPDSLPGCFLLSLLRLASQRRRSLLFSPPASFPFFLVLPCLSLPCPLPDRPQPLRGRSAAPANGGGAGGDGGGGHCLALLASSPPILPLFFLSPSLFSTFGKAWATPCHPEAPCRLGDALKTML</sequence>
<name>A0A0A9AKH7_ARUDO</name>
<dbReference type="EMBL" id="GBRH01250318">
    <property type="protein sequence ID" value="JAD47577.1"/>
    <property type="molecule type" value="Transcribed_RNA"/>
</dbReference>